<reference evidence="2" key="1">
    <citation type="submission" date="2022-02" db="EMBL/GenBank/DDBJ databases">
        <authorList>
            <person name="Henning P.M."/>
            <person name="McCubbin A.G."/>
            <person name="Shore J.S."/>
        </authorList>
    </citation>
    <scope>NUCLEOTIDE SEQUENCE</scope>
    <source>
        <strain evidence="2">F60SS</strain>
        <tissue evidence="2">Leaves</tissue>
    </source>
</reference>
<dbReference type="Proteomes" id="UP001141552">
    <property type="component" value="Unassembled WGS sequence"/>
</dbReference>
<gene>
    <name evidence="2" type="ORF">Tsubulata_029269</name>
</gene>
<protein>
    <submittedName>
        <fullName evidence="2">Uncharacterized protein</fullName>
    </submittedName>
</protein>
<reference evidence="2" key="2">
    <citation type="journal article" date="2023" name="Plants (Basel)">
        <title>Annotation of the Turnera subulata (Passifloraceae) Draft Genome Reveals the S-Locus Evolved after the Divergence of Turneroideae from Passifloroideae in a Stepwise Manner.</title>
        <authorList>
            <person name="Henning P.M."/>
            <person name="Roalson E.H."/>
            <person name="Mir W."/>
            <person name="McCubbin A.G."/>
            <person name="Shore J.S."/>
        </authorList>
    </citation>
    <scope>NUCLEOTIDE SEQUENCE</scope>
    <source>
        <strain evidence="2">F60SS</strain>
    </source>
</reference>
<feature type="region of interest" description="Disordered" evidence="1">
    <location>
        <begin position="1"/>
        <end position="22"/>
    </location>
</feature>
<comment type="caution">
    <text evidence="2">The sequence shown here is derived from an EMBL/GenBank/DDBJ whole genome shotgun (WGS) entry which is preliminary data.</text>
</comment>
<accession>A0A9Q0JF08</accession>
<dbReference type="AlphaFoldDB" id="A0A9Q0JF08"/>
<keyword evidence="3" id="KW-1185">Reference proteome</keyword>
<evidence type="ECO:0000313" key="2">
    <source>
        <dbReference type="EMBL" id="KAJ4840346.1"/>
    </source>
</evidence>
<dbReference type="EMBL" id="JAKUCV010003061">
    <property type="protein sequence ID" value="KAJ4840346.1"/>
    <property type="molecule type" value="Genomic_DNA"/>
</dbReference>
<organism evidence="2 3">
    <name type="scientific">Turnera subulata</name>
    <dbReference type="NCBI Taxonomy" id="218843"/>
    <lineage>
        <taxon>Eukaryota</taxon>
        <taxon>Viridiplantae</taxon>
        <taxon>Streptophyta</taxon>
        <taxon>Embryophyta</taxon>
        <taxon>Tracheophyta</taxon>
        <taxon>Spermatophyta</taxon>
        <taxon>Magnoliopsida</taxon>
        <taxon>eudicotyledons</taxon>
        <taxon>Gunneridae</taxon>
        <taxon>Pentapetalae</taxon>
        <taxon>rosids</taxon>
        <taxon>fabids</taxon>
        <taxon>Malpighiales</taxon>
        <taxon>Passifloraceae</taxon>
        <taxon>Turnera</taxon>
    </lineage>
</organism>
<feature type="compositionally biased region" description="Basic residues" evidence="1">
    <location>
        <begin position="1"/>
        <end position="16"/>
    </location>
</feature>
<evidence type="ECO:0000256" key="1">
    <source>
        <dbReference type="SAM" id="MobiDB-lite"/>
    </source>
</evidence>
<name>A0A9Q0JF08_9ROSI</name>
<sequence>MAQLKRKKRKRKKKNKRFAEKRRLTLLQPTEAMDNAIISEPLPRMTVGFFPTSSRHAFSRNPEAPAATGSRTQGLPALLATSAANFMAGNQSWEMVPTLMQRARA</sequence>
<proteinExistence type="predicted"/>
<evidence type="ECO:0000313" key="3">
    <source>
        <dbReference type="Proteomes" id="UP001141552"/>
    </source>
</evidence>